<dbReference type="InterPro" id="IPR036691">
    <property type="entry name" value="Endo/exonu/phosph_ase_sf"/>
</dbReference>
<keyword evidence="1" id="KW-0472">Membrane</keyword>
<accession>A0A947GMZ0</accession>
<dbReference type="InterPro" id="IPR005135">
    <property type="entry name" value="Endo/exonuclease/phosphatase"/>
</dbReference>
<feature type="domain" description="Endonuclease/exonuclease/phosphatase" evidence="2">
    <location>
        <begin position="83"/>
        <end position="296"/>
    </location>
</feature>
<dbReference type="Proteomes" id="UP000717364">
    <property type="component" value="Unassembled WGS sequence"/>
</dbReference>
<dbReference type="EMBL" id="JADOES010000016">
    <property type="protein sequence ID" value="MBT9315776.1"/>
    <property type="molecule type" value="Genomic_DNA"/>
</dbReference>
<organism evidence="3 4">
    <name type="scientific">Leptothoe spongobia TAU-MAC 1115</name>
    <dbReference type="NCBI Taxonomy" id="1967444"/>
    <lineage>
        <taxon>Bacteria</taxon>
        <taxon>Bacillati</taxon>
        <taxon>Cyanobacteriota</taxon>
        <taxon>Cyanophyceae</taxon>
        <taxon>Nodosilineales</taxon>
        <taxon>Cymatolegaceae</taxon>
        <taxon>Leptothoe</taxon>
        <taxon>Leptothoe spongobia</taxon>
    </lineage>
</organism>
<reference evidence="3" key="2">
    <citation type="journal article" date="2021" name="Mar. Drugs">
        <title>Genome Reduction and Secondary Metabolism of the Marine Sponge-Associated Cyanobacterium Leptothoe.</title>
        <authorList>
            <person name="Konstantinou D."/>
            <person name="Popin R.V."/>
            <person name="Fewer D.P."/>
            <person name="Sivonen K."/>
            <person name="Gkelis S."/>
        </authorList>
    </citation>
    <scope>NUCLEOTIDE SEQUENCE</scope>
    <source>
        <strain evidence="3">TAU-MAC 1115</strain>
    </source>
</reference>
<protein>
    <submittedName>
        <fullName evidence="3">Endonuclease/exonuclease/phosphatase family protein</fullName>
    </submittedName>
</protein>
<evidence type="ECO:0000313" key="3">
    <source>
        <dbReference type="EMBL" id="MBT9315776.1"/>
    </source>
</evidence>
<name>A0A947GMZ0_9CYAN</name>
<keyword evidence="1" id="KW-1133">Transmembrane helix</keyword>
<keyword evidence="4" id="KW-1185">Reference proteome</keyword>
<dbReference type="GO" id="GO:0004519">
    <property type="term" value="F:endonuclease activity"/>
    <property type="evidence" value="ECO:0007669"/>
    <property type="project" value="UniProtKB-KW"/>
</dbReference>
<sequence length="323" mass="35792">MAITSLALLTNRFGWSLYLEILSHFQVQYFVATLILAGLTLLLRHFRISLAILVCSAVLSAQVLPWYVPSHIGTQANYRVLVANLNFSNKDATKALALMDVEQPDLALFIEVGYAMEQQLASLGKTMPYSTNIAADSGLMLYSKYPLTDVHLQQFGLNTRKSLVAHLNINGQSLSLVAAHPLPPMEHRMFQSRNTLLADAGDYIKTQTGSVIFLGDLNITMWSPYYQALIHKTGLKNTRQGFGIRPTWPAVASYYGLPNVVQSMIKPLQIPIDHCLVSPEVTVVNSRTGAETGSDHFPVITDLWLKSGNVRYGFFPTFSVTTN</sequence>
<keyword evidence="3" id="KW-0255">Endonuclease</keyword>
<dbReference type="AlphaFoldDB" id="A0A947GMZ0"/>
<comment type="caution">
    <text evidence="3">The sequence shown here is derived from an EMBL/GenBank/DDBJ whole genome shotgun (WGS) entry which is preliminary data.</text>
</comment>
<keyword evidence="1" id="KW-0812">Transmembrane</keyword>
<dbReference type="Gene3D" id="3.60.10.10">
    <property type="entry name" value="Endonuclease/exonuclease/phosphatase"/>
    <property type="match status" value="1"/>
</dbReference>
<evidence type="ECO:0000313" key="4">
    <source>
        <dbReference type="Proteomes" id="UP000717364"/>
    </source>
</evidence>
<dbReference type="SUPFAM" id="SSF56219">
    <property type="entry name" value="DNase I-like"/>
    <property type="match status" value="1"/>
</dbReference>
<evidence type="ECO:0000256" key="1">
    <source>
        <dbReference type="SAM" id="Phobius"/>
    </source>
</evidence>
<proteinExistence type="predicted"/>
<feature type="transmembrane region" description="Helical" evidence="1">
    <location>
        <begin position="24"/>
        <end position="43"/>
    </location>
</feature>
<dbReference type="RefSeq" id="WP_215608845.1">
    <property type="nucleotide sequence ID" value="NZ_JADOES010000016.1"/>
</dbReference>
<gene>
    <name evidence="3" type="ORF">IXB50_10095</name>
</gene>
<dbReference type="Pfam" id="PF03372">
    <property type="entry name" value="Exo_endo_phos"/>
    <property type="match status" value="1"/>
</dbReference>
<keyword evidence="3" id="KW-0540">Nuclease</keyword>
<keyword evidence="3" id="KW-0378">Hydrolase</keyword>
<evidence type="ECO:0000259" key="2">
    <source>
        <dbReference type="Pfam" id="PF03372"/>
    </source>
</evidence>
<reference evidence="3" key="1">
    <citation type="submission" date="2020-11" db="EMBL/GenBank/DDBJ databases">
        <authorList>
            <person name="Konstantinou D."/>
            <person name="Gkelis S."/>
            <person name="Popin R."/>
            <person name="Fewer D."/>
            <person name="Sivonen K."/>
        </authorList>
    </citation>
    <scope>NUCLEOTIDE SEQUENCE</scope>
    <source>
        <strain evidence="3">TAU-MAC 1115</strain>
    </source>
</reference>